<dbReference type="Gene3D" id="3.40.50.720">
    <property type="entry name" value="NAD(P)-binding Rossmann-like Domain"/>
    <property type="match status" value="1"/>
</dbReference>
<keyword evidence="1 6" id="KW-0560">Oxidoreductase</keyword>
<gene>
    <name evidence="6" type="primary">uxaB</name>
    <name evidence="6" type="ORF">PATL70BA_1825</name>
</gene>
<dbReference type="RefSeq" id="WP_125136982.1">
    <property type="nucleotide sequence ID" value="NZ_LR130778.1"/>
</dbReference>
<keyword evidence="7" id="KW-1185">Reference proteome</keyword>
<dbReference type="KEGG" id="cbar:PATL70BA_1825"/>
<dbReference type="GO" id="GO:0008926">
    <property type="term" value="F:mannitol-1-phosphate 5-dehydrogenase activity"/>
    <property type="evidence" value="ECO:0007669"/>
    <property type="project" value="UniProtKB-EC"/>
</dbReference>
<dbReference type="NCBIfam" id="NF002969">
    <property type="entry name" value="PRK03643.1"/>
    <property type="match status" value="1"/>
</dbReference>
<accession>A0A3P7PFP4</accession>
<dbReference type="EMBL" id="LR130778">
    <property type="protein sequence ID" value="VDN47718.1"/>
    <property type="molecule type" value="Genomic_DNA"/>
</dbReference>
<dbReference type="GO" id="GO:0019592">
    <property type="term" value="P:mannitol catabolic process"/>
    <property type="evidence" value="ECO:0007669"/>
    <property type="project" value="TreeGrafter"/>
</dbReference>
<sequence length="483" mass="55146">MNVAEWKKAPDHPVKVIQFGEGNFLRGFVDWMIHKMNEQNLFNGSVAVVQPLAKGLLPILESQNYTYTHYLKGIKNQEPVIEYYKNTALSVGINPYEDFESYLSLAHIETASIIVSNTTEAGIVFDSKDQLDMEASVTYPGKLTRLMYERYEAFKGDPDKGYIVLPCELIDNNADRLKEAVMAYIDLWNLGETFKTWVEKSNQFCNTLVDRIVPGYPKENIKTIWEELGYEDQLVVESEQFNLWVIQGNDKVQQAFPADEAGCQVLFVDDVTPYKVRKVRILNGAHTTLVPVAYLYGIETVLESVEDPQINQFLMKAIFDEIIPTLTLSKEALEIYAAEVILRFKNPFVKHYLMSISLNSMSKYQTRVLPSLLAYFDQNSKLPKRLVAALASYMVFYRGEYAGKKIAIVDNEDILKLYKDAWKQYDGSKTSLVDVVEAVLGYEPNWKGNLNHIPGLRDQVVNYVSIILDEGMENLIHAVEDED</sequence>
<dbReference type="AlphaFoldDB" id="A0A3P7PFP4"/>
<keyword evidence="2" id="KW-0520">NAD</keyword>
<name>A0A3P7PFP4_9FIRM</name>
<organism evidence="6 7">
    <name type="scientific">Petrocella atlantisensis</name>
    <dbReference type="NCBI Taxonomy" id="2173034"/>
    <lineage>
        <taxon>Bacteria</taxon>
        <taxon>Bacillati</taxon>
        <taxon>Bacillota</taxon>
        <taxon>Clostridia</taxon>
        <taxon>Lachnospirales</taxon>
        <taxon>Vallitaleaceae</taxon>
        <taxon>Petrocella</taxon>
    </lineage>
</organism>
<dbReference type="Pfam" id="PF08125">
    <property type="entry name" value="Mannitol_dh_C"/>
    <property type="match status" value="1"/>
</dbReference>
<dbReference type="Gene3D" id="1.10.1040.10">
    <property type="entry name" value="N-(1-d-carboxylethyl)-l-norvaline Dehydrogenase, domain 2"/>
    <property type="match status" value="1"/>
</dbReference>
<evidence type="ECO:0000259" key="5">
    <source>
        <dbReference type="Pfam" id="PF08125"/>
    </source>
</evidence>
<dbReference type="Proteomes" id="UP000279029">
    <property type="component" value="Chromosome"/>
</dbReference>
<dbReference type="InterPro" id="IPR013328">
    <property type="entry name" value="6PGD_dom2"/>
</dbReference>
<comment type="catalytic activity">
    <reaction evidence="3">
        <text>D-mannitol 1-phosphate + NAD(+) = beta-D-fructose 6-phosphate + NADH + H(+)</text>
        <dbReference type="Rhea" id="RHEA:19661"/>
        <dbReference type="ChEBI" id="CHEBI:15378"/>
        <dbReference type="ChEBI" id="CHEBI:57540"/>
        <dbReference type="ChEBI" id="CHEBI:57634"/>
        <dbReference type="ChEBI" id="CHEBI:57945"/>
        <dbReference type="ChEBI" id="CHEBI:61381"/>
        <dbReference type="EC" id="1.1.1.17"/>
    </reaction>
</comment>
<dbReference type="SUPFAM" id="SSF51735">
    <property type="entry name" value="NAD(P)-binding Rossmann-fold domains"/>
    <property type="match status" value="1"/>
</dbReference>
<dbReference type="GO" id="GO:0019698">
    <property type="term" value="P:D-galacturonate catabolic process"/>
    <property type="evidence" value="ECO:0007669"/>
    <property type="project" value="TreeGrafter"/>
</dbReference>
<dbReference type="InterPro" id="IPR013118">
    <property type="entry name" value="Mannitol_DH_C"/>
</dbReference>
<dbReference type="PANTHER" id="PTHR30524:SF0">
    <property type="entry name" value="ALTRONATE OXIDOREDUCTASE-RELATED"/>
    <property type="match status" value="1"/>
</dbReference>
<dbReference type="InterPro" id="IPR008927">
    <property type="entry name" value="6-PGluconate_DH-like_C_sf"/>
</dbReference>
<protein>
    <submittedName>
        <fullName evidence="6">Tagaturonate reductase (Altronate oxidoreductase)</fullName>
        <ecNumber evidence="6">1.1.1.58</ecNumber>
    </submittedName>
</protein>
<evidence type="ECO:0000256" key="1">
    <source>
        <dbReference type="ARBA" id="ARBA00023002"/>
    </source>
</evidence>
<dbReference type="InterPro" id="IPR000669">
    <property type="entry name" value="Mannitol_DH"/>
</dbReference>
<evidence type="ECO:0000256" key="2">
    <source>
        <dbReference type="ARBA" id="ARBA00023027"/>
    </source>
</evidence>
<dbReference type="EC" id="1.1.1.58" evidence="6"/>
<evidence type="ECO:0000256" key="3">
    <source>
        <dbReference type="ARBA" id="ARBA00048615"/>
    </source>
</evidence>
<feature type="domain" description="Mannitol dehydrogenase C-terminal" evidence="5">
    <location>
        <begin position="270"/>
        <end position="464"/>
    </location>
</feature>
<evidence type="ECO:0000313" key="6">
    <source>
        <dbReference type="EMBL" id="VDN47718.1"/>
    </source>
</evidence>
<dbReference type="SUPFAM" id="SSF48179">
    <property type="entry name" value="6-phosphogluconate dehydrogenase C-terminal domain-like"/>
    <property type="match status" value="1"/>
</dbReference>
<dbReference type="PRINTS" id="PR00084">
    <property type="entry name" value="MTLDHDRGNASE"/>
</dbReference>
<evidence type="ECO:0000313" key="7">
    <source>
        <dbReference type="Proteomes" id="UP000279029"/>
    </source>
</evidence>
<dbReference type="GO" id="GO:0009026">
    <property type="term" value="F:tagaturonate reductase activity"/>
    <property type="evidence" value="ECO:0007669"/>
    <property type="project" value="UniProtKB-EC"/>
</dbReference>
<evidence type="ECO:0000259" key="4">
    <source>
        <dbReference type="Pfam" id="PF01232"/>
    </source>
</evidence>
<reference evidence="6 7" key="1">
    <citation type="submission" date="2018-09" db="EMBL/GenBank/DDBJ databases">
        <authorList>
            <person name="Postec A."/>
        </authorList>
    </citation>
    <scope>NUCLEOTIDE SEQUENCE [LARGE SCALE GENOMIC DNA]</scope>
    <source>
        <strain evidence="6">70B-A</strain>
    </source>
</reference>
<dbReference type="PANTHER" id="PTHR30524">
    <property type="entry name" value="MANNITOL-1-PHOSPHATE 5-DEHYDROGENASE"/>
    <property type="match status" value="1"/>
</dbReference>
<proteinExistence type="predicted"/>
<dbReference type="InterPro" id="IPR036291">
    <property type="entry name" value="NAD(P)-bd_dom_sf"/>
</dbReference>
<dbReference type="OrthoDB" id="9768714at2"/>
<dbReference type="InterPro" id="IPR013131">
    <property type="entry name" value="Mannitol_DH_N"/>
</dbReference>
<dbReference type="Pfam" id="PF01232">
    <property type="entry name" value="Mannitol_dh"/>
    <property type="match status" value="1"/>
</dbReference>
<dbReference type="GO" id="GO:0005829">
    <property type="term" value="C:cytosol"/>
    <property type="evidence" value="ECO:0007669"/>
    <property type="project" value="TreeGrafter"/>
</dbReference>
<feature type="domain" description="Mannitol dehydrogenase N-terminal" evidence="4">
    <location>
        <begin position="15"/>
        <end position="251"/>
    </location>
</feature>